<feature type="transmembrane region" description="Helical" evidence="2">
    <location>
        <begin position="217"/>
        <end position="241"/>
    </location>
</feature>
<dbReference type="KEGG" id="yli:2906376"/>
<dbReference type="Proteomes" id="UP000256601">
    <property type="component" value="Unassembled WGS sequence"/>
</dbReference>
<evidence type="ECO:0000256" key="2">
    <source>
        <dbReference type="SAM" id="Phobius"/>
    </source>
</evidence>
<feature type="transmembrane region" description="Helical" evidence="2">
    <location>
        <begin position="415"/>
        <end position="438"/>
    </location>
</feature>
<keyword evidence="2" id="KW-0812">Transmembrane</keyword>
<feature type="compositionally biased region" description="Basic residues" evidence="1">
    <location>
        <begin position="665"/>
        <end position="678"/>
    </location>
</feature>
<evidence type="ECO:0000313" key="5">
    <source>
        <dbReference type="EMBL" id="AOW00170.1"/>
    </source>
</evidence>
<evidence type="ECO:0000313" key="6">
    <source>
        <dbReference type="EMBL" id="RDW22665.1"/>
    </source>
</evidence>
<evidence type="ECO:0000259" key="4">
    <source>
        <dbReference type="SMART" id="SM01320"/>
    </source>
</evidence>
<dbReference type="Pfam" id="PF14558">
    <property type="entry name" value="TRP_N"/>
    <property type="match status" value="1"/>
</dbReference>
<feature type="signal peptide" evidence="3">
    <location>
        <begin position="1"/>
        <end position="15"/>
    </location>
</feature>
<gene>
    <name evidence="6" type="ORF">B0I71DRAFT_137218</name>
    <name evidence="5" type="ORF">YALI1_A02728g</name>
</gene>
<feature type="transmembrane region" description="Helical" evidence="2">
    <location>
        <begin position="444"/>
        <end position="464"/>
    </location>
</feature>
<dbReference type="PANTHER" id="PTHR31145">
    <property type="entry name" value="INTEGRAL MEMBRANE PROTEIN (AFU_ORTHOLOGUE AFUA_7G01610)"/>
    <property type="match status" value="1"/>
</dbReference>
<dbReference type="PANTHER" id="PTHR31145:SF6">
    <property type="entry name" value="INTEGRAL MEMBRANE PROTEIN (AFU_ORTHOLOGUE AFUA_7G01610)"/>
    <property type="match status" value="1"/>
</dbReference>
<name>A0A1D8N3I1_YARLL</name>
<dbReference type="eggNOG" id="ENOG502R2RV">
    <property type="taxonomic scope" value="Eukaryota"/>
</dbReference>
<accession>A0A1D8N3I1</accession>
<feature type="transmembrane region" description="Helical" evidence="2">
    <location>
        <begin position="304"/>
        <end position="326"/>
    </location>
</feature>
<dbReference type="VEuPathDB" id="FungiDB:YALI1_A02728g"/>
<keyword evidence="2" id="KW-0472">Membrane</keyword>
<evidence type="ECO:0000313" key="8">
    <source>
        <dbReference type="Proteomes" id="UP000256601"/>
    </source>
</evidence>
<feature type="domain" description="ML-like" evidence="4">
    <location>
        <begin position="11"/>
        <end position="164"/>
    </location>
</feature>
<evidence type="ECO:0000313" key="7">
    <source>
        <dbReference type="Proteomes" id="UP000182444"/>
    </source>
</evidence>
<reference evidence="5 7" key="1">
    <citation type="journal article" date="2016" name="PLoS ONE">
        <title>Sequence Assembly of Yarrowia lipolytica Strain W29/CLIB89 Shows Transposable Element Diversity.</title>
        <authorList>
            <person name="Magnan C."/>
            <person name="Yu J."/>
            <person name="Chang I."/>
            <person name="Jahn E."/>
            <person name="Kanomata Y."/>
            <person name="Wu J."/>
            <person name="Zeller M."/>
            <person name="Oakes M."/>
            <person name="Baldi P."/>
            <person name="Sandmeyer S."/>
        </authorList>
    </citation>
    <scope>NUCLEOTIDE SEQUENCE [LARGE SCALE GENOMIC DNA]</scope>
    <source>
        <strain evidence="5">CLIB89</strain>
        <strain evidence="7">CLIB89(W29)</strain>
    </source>
</reference>
<evidence type="ECO:0000256" key="3">
    <source>
        <dbReference type="SAM" id="SignalP"/>
    </source>
</evidence>
<feature type="transmembrane region" description="Helical" evidence="2">
    <location>
        <begin position="502"/>
        <end position="527"/>
    </location>
</feature>
<evidence type="ECO:0000256" key="1">
    <source>
        <dbReference type="SAM" id="MobiDB-lite"/>
    </source>
</evidence>
<organism evidence="5 7">
    <name type="scientific">Yarrowia lipolytica</name>
    <name type="common">Candida lipolytica</name>
    <dbReference type="NCBI Taxonomy" id="4952"/>
    <lineage>
        <taxon>Eukaryota</taxon>
        <taxon>Fungi</taxon>
        <taxon>Dikarya</taxon>
        <taxon>Ascomycota</taxon>
        <taxon>Saccharomycotina</taxon>
        <taxon>Dipodascomycetes</taxon>
        <taxon>Dipodascales</taxon>
        <taxon>Dipodascales incertae sedis</taxon>
        <taxon>Yarrowia</taxon>
    </lineage>
</organism>
<reference evidence="6 8" key="2">
    <citation type="submission" date="2018-07" db="EMBL/GenBank/DDBJ databases">
        <title>Draft Genome Assemblies for Five Robust Yarrowia lipolytica Strains Exhibiting High Lipid Production and Pentose Sugar Utilization and Sugar Alcohol Secretion from Undetoxified Lignocellulosic Biomass Hydrolysates.</title>
        <authorList>
            <consortium name="DOE Joint Genome Institute"/>
            <person name="Walker C."/>
            <person name="Ryu S."/>
            <person name="Na H."/>
            <person name="Zane M."/>
            <person name="LaButti K."/>
            <person name="Lipzen A."/>
            <person name="Haridas S."/>
            <person name="Barry K."/>
            <person name="Grigoriev I.V."/>
            <person name="Quarterman J."/>
            <person name="Slininger P."/>
            <person name="Dien B."/>
            <person name="Trinh C.T."/>
        </authorList>
    </citation>
    <scope>NUCLEOTIDE SEQUENCE [LARGE SCALE GENOMIC DNA]</scope>
    <source>
        <strain evidence="6 8">YB392</strain>
    </source>
</reference>
<dbReference type="EMBL" id="KZ859178">
    <property type="protein sequence ID" value="RDW22665.1"/>
    <property type="molecule type" value="Genomic_DNA"/>
</dbReference>
<dbReference type="SMART" id="SM01320">
    <property type="entry name" value="TRP_N"/>
    <property type="match status" value="1"/>
</dbReference>
<feature type="transmembrane region" description="Helical" evidence="2">
    <location>
        <begin position="338"/>
        <end position="361"/>
    </location>
</feature>
<feature type="transmembrane region" description="Helical" evidence="2">
    <location>
        <begin position="166"/>
        <end position="187"/>
    </location>
</feature>
<dbReference type="EMBL" id="CP017553">
    <property type="protein sequence ID" value="AOW00170.1"/>
    <property type="molecule type" value="Genomic_DNA"/>
</dbReference>
<sequence>MKLAQFAVWLAPAAAIYFSDCFHQRNNPLGLSWTPDSVFADYDKDDGRLHFSVTGTVSGAVLSDLNETENKYTTLNSQSRSMKGLFVDNYTRFCDEVSKDTKPETCPIQPGQEASFAYTVEVPEVARRISDIATIFKIISPVDNGDGLVVGCVEIQTSPVIDKGTIYAVIFSTLGVSIVVFVATFGVQSFSTWSRLNTGSDSDLDTSSPHATMKASILAQFTGLVAYWQFAFFVACLNLNYAGAYQAVASGFGWAALTFGKSFTSDVIESADPANGLYNFHTPGMPAMATIVGLHDNRDIWPGFIIWFLVIFGATIIAMCVSQCLAGRTSFASLLTGLAKTTITVVYSLLALPLLALSFYQLQAGGTLTVAKVLSGLIVGFWALGGIYFCWSVSQGRNGDLGCFTGCMKPSTSSAFRASIVFVELAHVYLLGVCIGVLQSSGVAQVAFLGTLEFLIFAITLIVAPYVFSRLSALVALFRMIISLLSIVYIRSLDTSLSLKIIMGIVIMVLHLVVCLSFLFFAGLLIFRPRFRSQSSPVSSSSSFNINSKSVSPVNGDTLLGQYNDDLNSQSEKRAAIRENIRFQPEMYERPMSGLQDHLKGHVQDVQSPQDLGLADMDFDFEDERPMHQRPVSGHKRSMSGNERPLSGSLTGSRPTSDLYERRQDRRRRSSASGHRKSLTIDTSALVKSHTNPSPALPNPPALKTVADRVVASPHTYYRPPRRRSEDRTSTATPQTPEVPVLPSPHVDYTQREADIYKRSSTMCEDYDLGGVGSHDALHKSTSHLISKTRSADEVINKHERKLFQPKTWIKPEEDPLEPKGFEVVGRGK</sequence>
<dbReference type="InterPro" id="IPR032800">
    <property type="entry name" value="TRP_N"/>
</dbReference>
<keyword evidence="3" id="KW-0732">Signal</keyword>
<protein>
    <recommendedName>
        <fullName evidence="4">ML-like domain-containing protein</fullName>
    </recommendedName>
</protein>
<dbReference type="GO" id="GO:0016020">
    <property type="term" value="C:membrane"/>
    <property type="evidence" value="ECO:0007669"/>
    <property type="project" value="TreeGrafter"/>
</dbReference>
<keyword evidence="2" id="KW-1133">Transmembrane helix</keyword>
<feature type="transmembrane region" description="Helical" evidence="2">
    <location>
        <begin position="373"/>
        <end position="394"/>
    </location>
</feature>
<feature type="chain" id="PRO_5033269875" description="ML-like domain-containing protein" evidence="3">
    <location>
        <begin position="16"/>
        <end position="829"/>
    </location>
</feature>
<dbReference type="InterPro" id="IPR040241">
    <property type="entry name" value="TRP_Flc/Pkd2-like"/>
</dbReference>
<feature type="transmembrane region" description="Helical" evidence="2">
    <location>
        <begin position="471"/>
        <end position="490"/>
    </location>
</feature>
<dbReference type="AlphaFoldDB" id="A0A1D8N3I1"/>
<dbReference type="GO" id="GO:0055085">
    <property type="term" value="P:transmembrane transport"/>
    <property type="evidence" value="ECO:0007669"/>
    <property type="project" value="TreeGrafter"/>
</dbReference>
<dbReference type="Proteomes" id="UP000182444">
    <property type="component" value="Chromosome 1A"/>
</dbReference>
<dbReference type="VEuPathDB" id="FungiDB:YALI0_A02288g"/>
<proteinExistence type="predicted"/>
<feature type="region of interest" description="Disordered" evidence="1">
    <location>
        <begin position="626"/>
        <end position="741"/>
    </location>
</feature>
<dbReference type="CDD" id="cd00912">
    <property type="entry name" value="ML"/>
    <property type="match status" value="1"/>
</dbReference>